<dbReference type="eggNOG" id="COG5281">
    <property type="taxonomic scope" value="Bacteria"/>
</dbReference>
<evidence type="ECO:0000313" key="4">
    <source>
        <dbReference type="EMBL" id="CAR42079.1"/>
    </source>
</evidence>
<dbReference type="EMBL" id="AM942759">
    <property type="protein sequence ID" value="CAR42079.1"/>
    <property type="molecule type" value="Genomic_DNA"/>
</dbReference>
<evidence type="ECO:0000259" key="3">
    <source>
        <dbReference type="Pfam" id="PF20155"/>
    </source>
</evidence>
<dbReference type="KEGG" id="pmr:PMI0936"/>
<gene>
    <name evidence="4" type="ordered locus">PMI0936</name>
</gene>
<organism evidence="4 5">
    <name type="scientific">Proteus mirabilis (strain HI4320)</name>
    <dbReference type="NCBI Taxonomy" id="529507"/>
    <lineage>
        <taxon>Bacteria</taxon>
        <taxon>Pseudomonadati</taxon>
        <taxon>Pseudomonadota</taxon>
        <taxon>Gammaproteobacteria</taxon>
        <taxon>Enterobacterales</taxon>
        <taxon>Morganellaceae</taxon>
        <taxon>Proteus</taxon>
    </lineage>
</organism>
<feature type="coiled-coil region" evidence="1">
    <location>
        <begin position="819"/>
        <end position="876"/>
    </location>
</feature>
<proteinExistence type="predicted"/>
<feature type="coiled-coil region" evidence="1">
    <location>
        <begin position="321"/>
        <end position="348"/>
    </location>
</feature>
<dbReference type="Pfam" id="PF20155">
    <property type="entry name" value="TMP_3"/>
    <property type="match status" value="1"/>
</dbReference>
<dbReference type="Proteomes" id="UP000008319">
    <property type="component" value="Chromosome"/>
</dbReference>
<dbReference type="Pfam" id="PF09718">
    <property type="entry name" value="Tape_meas_lam_C"/>
    <property type="match status" value="1"/>
</dbReference>
<accession>B4ETF8</accession>
<dbReference type="NCBIfam" id="TIGR02675">
    <property type="entry name" value="tape_meas_nterm"/>
    <property type="match status" value="1"/>
</dbReference>
<name>B4ETF8_PROMH</name>
<feature type="domain" description="Bacteriophage tail tape measure C-terminal" evidence="2">
    <location>
        <begin position="877"/>
        <end position="949"/>
    </location>
</feature>
<dbReference type="eggNOG" id="COG1196">
    <property type="taxonomic scope" value="Bacteria"/>
</dbReference>
<sequence length="1099" mass="118288">MFIPRIEFMAGALGRLNIDLTLNTANFTNAINRSQRQTEQFGQSIRVSLQAITVQQERMVSQTAKSSALFARFASVTASALSIHQVINYADSWTELQNRLKLVTESSVELNKATQAVYDIAQKTYQSLDATAQVYQRFADNADRLGLSQQKVAELTETVSKAVAISGASATAAQAALTQFGQALASGQLRGEELNSVMEQTPALAKAIADGMGASVGELRKKAQDGEMTIEKVIQALERAADSVDKKFATSVTTVSQGFTNLQSAMTKFIGEANQGTGATQLLTIGMATLADNLSLVAKVVEGIAVTALVAKLSQWTKATYLKNQATLNEAKATLQSAEANSVAATSAVRKAWADKEAATSALNRAKMEYQVARGTNAEKIALDNLIATKSLARTASLNYTQALTAENVAQRALTTARRQSTVAGRALNSVMGFAGGPIGLVLTGVAALGMGLYEYSENVKQAKLESIEFANSLDTSTEALNKMSNATLVANLSKVSSGINAQLEKVEELKQQVISLQGLSKYSVESEKAFAEQGVGDLYLKRVAEKQKELDAAMGIYAEQVNNLERQRANMQNMLATLKEKVGDQAPEYRRYATELQNVDAVINSLKASLKSLGIEYESLINITLQATNSQVNAATAIAKQIDESIEKSQRSVAKAQATGKALAKLNAEDVLASRKITPDMQGYDKALQAEIEAQLALQAKRTYKPSHKSTIDYAKQYTKILTELEEKQASLIADGQSIQLYGTTSSFNEYTSALADIKQNKNKFDAILKIDPKAIETIKEKAKAIDDLARANSVAQFAYDRGKEIEQMQFETTLIGKSRAEQERLNALRQIDVLYQQASVDLGEKELANLQRNVELTKQQIEEELRKREAMKGDPMAGLKQGLSDFSESAMNVMENVRNVTTNALNNMSDALADFALTGKGSFKDFANAVISDITRMVMKMLVFKAIEAGGQAMGFDMGWMSKGHAYGGYTGHGGKFEPKGIVHGGEFVFTKEATAKLGVGNLYRLMHAAQGYASGGFVGAVAGRIPITPQPTLARAGGVQMTVVNHITVTGNGDAVLAQAMKEAAQQGTEAGAQKAHAMMLQDFQSNGAARRTLGV</sequence>
<evidence type="ECO:0000256" key="1">
    <source>
        <dbReference type="SAM" id="Coils"/>
    </source>
</evidence>
<dbReference type="InterPro" id="IPR006431">
    <property type="entry name" value="Phage_tape_meas_C"/>
</dbReference>
<reference evidence="4 5" key="1">
    <citation type="journal article" date="2008" name="J. Bacteriol.">
        <title>Complete genome sequence of uropathogenic Proteus mirabilis, a master of both adherence and motility.</title>
        <authorList>
            <person name="Pearson M.M."/>
            <person name="Sebaihia M."/>
            <person name="Churcher C."/>
            <person name="Quail M.A."/>
            <person name="Seshasayee A.S."/>
            <person name="Luscombe N.M."/>
            <person name="Abdellah Z."/>
            <person name="Arrosmith C."/>
            <person name="Atkin B."/>
            <person name="Chillingworth T."/>
            <person name="Hauser H."/>
            <person name="Jagels K."/>
            <person name="Moule S."/>
            <person name="Mungall K."/>
            <person name="Norbertczak H."/>
            <person name="Rabbinowitsch E."/>
            <person name="Walker D."/>
            <person name="Whithead S."/>
            <person name="Thomson N.R."/>
            <person name="Rather P.N."/>
            <person name="Parkhill J."/>
            <person name="Mobley H.L."/>
        </authorList>
    </citation>
    <scope>NUCLEOTIDE SEQUENCE [LARGE SCALE GENOMIC DNA]</scope>
    <source>
        <strain evidence="4 5">HI4320</strain>
    </source>
</reference>
<keyword evidence="5" id="KW-1185">Reference proteome</keyword>
<feature type="coiled-coil region" evidence="1">
    <location>
        <begin position="555"/>
        <end position="582"/>
    </location>
</feature>
<dbReference type="InterPro" id="IPR013491">
    <property type="entry name" value="Tape_meas_N"/>
</dbReference>
<dbReference type="HOGENOM" id="CLU_279355_0_0_6"/>
<evidence type="ECO:0000259" key="2">
    <source>
        <dbReference type="Pfam" id="PF09718"/>
    </source>
</evidence>
<dbReference type="NCBIfam" id="TIGR01541">
    <property type="entry name" value="tape_meas_lam_C"/>
    <property type="match status" value="1"/>
</dbReference>
<dbReference type="AlphaFoldDB" id="B4ETF8"/>
<dbReference type="EnsemblBacteria" id="CAR42079">
    <property type="protein sequence ID" value="CAR42079"/>
    <property type="gene ID" value="PMI0936"/>
</dbReference>
<feature type="domain" description="Tape measure protein N-terminal" evidence="3">
    <location>
        <begin position="85"/>
        <end position="275"/>
    </location>
</feature>
<keyword evidence="1" id="KW-0175">Coiled coil</keyword>
<evidence type="ECO:0000313" key="5">
    <source>
        <dbReference type="Proteomes" id="UP000008319"/>
    </source>
</evidence>
<protein>
    <submittedName>
        <fullName evidence="4">Tail length tape measure protein</fullName>
    </submittedName>
</protein>